<feature type="transmembrane region" description="Helical" evidence="17">
    <location>
        <begin position="496"/>
        <end position="517"/>
    </location>
</feature>
<organism evidence="21 22">
    <name type="scientific">Ataeniobius toweri</name>
    <dbReference type="NCBI Taxonomy" id="208326"/>
    <lineage>
        <taxon>Eukaryota</taxon>
        <taxon>Metazoa</taxon>
        <taxon>Chordata</taxon>
        <taxon>Craniata</taxon>
        <taxon>Vertebrata</taxon>
        <taxon>Euteleostomi</taxon>
        <taxon>Actinopterygii</taxon>
        <taxon>Neopterygii</taxon>
        <taxon>Teleostei</taxon>
        <taxon>Neoteleostei</taxon>
        <taxon>Acanthomorphata</taxon>
        <taxon>Ovalentaria</taxon>
        <taxon>Atherinomorphae</taxon>
        <taxon>Cyprinodontiformes</taxon>
        <taxon>Goodeidae</taxon>
        <taxon>Ataeniobius</taxon>
    </lineage>
</organism>
<evidence type="ECO:0000256" key="16">
    <source>
        <dbReference type="SAM" id="MobiDB-lite"/>
    </source>
</evidence>
<dbReference type="InterPro" id="IPR001304">
    <property type="entry name" value="C-type_lectin-like"/>
</dbReference>
<accession>A0ABU7A4V0</accession>
<feature type="chain" id="PRO_5045215016" description="Thrombomodulin" evidence="18">
    <location>
        <begin position="22"/>
        <end position="556"/>
    </location>
</feature>
<keyword evidence="7" id="KW-0430">Lectin</keyword>
<feature type="region of interest" description="Disordered" evidence="16">
    <location>
        <begin position="466"/>
        <end position="490"/>
    </location>
</feature>
<evidence type="ECO:0000313" key="22">
    <source>
        <dbReference type="Proteomes" id="UP001345963"/>
    </source>
</evidence>
<dbReference type="InterPro" id="IPR018097">
    <property type="entry name" value="EGF_Ca-bd_CS"/>
</dbReference>
<dbReference type="SMART" id="SM00034">
    <property type="entry name" value="CLECT"/>
    <property type="match status" value="1"/>
</dbReference>
<evidence type="ECO:0000256" key="14">
    <source>
        <dbReference type="ARBA" id="ARBA00046453"/>
    </source>
</evidence>
<comment type="function">
    <text evidence="13">Endothelial cell receptor that plays a critical role in regulating several physiological processes including hemostasis, coagulation, fibrinolysis, inflammation, and angiogenesis. Acts as a cofactor for thrombin activation of protein C/PROC on the surface of vascular endothelial cells leading to initiation of the activated protein C anticoagulant pathway. Also accelerates the activation of the plasma carboxypeptidase B2/CPB2, which catalyzes removal of C-terminal basic amino acids from its substrates including kinins or anaphylatoxins leading to fibrinolysis inhibition. Plays critical protective roles in changing the cleavage specificity of protease-activated receptor 1/PAR1, inhibiting endothelial cell permeability and inflammation. Suppresses inflammation distinctly from its anticoagulant cofactor activity by sequestering HMGB1 thereby preventing it from engaging cellular receptors such as RAGE and contributing to the inflammatory response.</text>
</comment>
<evidence type="ECO:0000256" key="4">
    <source>
        <dbReference type="ARBA" id="ARBA00022553"/>
    </source>
</evidence>
<comment type="caution">
    <text evidence="21">The sequence shown here is derived from an EMBL/GenBank/DDBJ whole genome shotgun (WGS) entry which is preliminary data.</text>
</comment>
<dbReference type="InterPro" id="IPR051505">
    <property type="entry name" value="C-type_lectin_domain"/>
</dbReference>
<dbReference type="Gene3D" id="2.10.25.10">
    <property type="entry name" value="Laminin"/>
    <property type="match status" value="6"/>
</dbReference>
<evidence type="ECO:0000256" key="9">
    <source>
        <dbReference type="ARBA" id="ARBA00022974"/>
    </source>
</evidence>
<dbReference type="CDD" id="cd00054">
    <property type="entry name" value="EGF_CA"/>
    <property type="match status" value="2"/>
</dbReference>
<keyword evidence="9" id="KW-0325">Glycoprotein</keyword>
<feature type="domain" description="EGF-like" evidence="19">
    <location>
        <begin position="341"/>
        <end position="380"/>
    </location>
</feature>
<evidence type="ECO:0000256" key="1">
    <source>
        <dbReference type="ARBA" id="ARBA00004479"/>
    </source>
</evidence>
<gene>
    <name evidence="21" type="ORF">ATANTOWER_007082</name>
</gene>
<dbReference type="PANTHER" id="PTHR14789">
    <property type="entry name" value="CHONDROLECTIN VARIANT CHODLFDELTAE"/>
    <property type="match status" value="1"/>
</dbReference>
<keyword evidence="9" id="KW-0654">Proteoglycan</keyword>
<dbReference type="Pfam" id="PF00059">
    <property type="entry name" value="Lectin_C"/>
    <property type="match status" value="1"/>
</dbReference>
<evidence type="ECO:0000256" key="15">
    <source>
        <dbReference type="PROSITE-ProRule" id="PRU00076"/>
    </source>
</evidence>
<sequence length="556" mass="61068">MNVVVGLSVLLLVFLQENAEGTERNSGYCIGNSCFTLFRDPSTFTSAESQCRVQNSHLMTVRTSVANDVLSVLLGNFSGSFWIGLHRLSGCPDLSEELRGFQWVTKDTESDFTNWLPGSDSSCSAARCVSVNREEDFRWSQKPCDQPAAGFLCEYSFTEPCAILPSDPRESMTYWTPYGFEVEDMQSSTLPPGSIATRFPSETKYICSFEHWLQAPWSCEIKEGGCEHKCTMDHSNDPICYCPPGQTVNLENRVSCKAGATDDPCAALRCQQTCYAVGSVHRCGCSSGLQLDADGRSCVDIDECLDKRQCPEKNFRCVNTLLSYKCVCEKGYKLILGACVDTDECTHAPCEHTCTNTRGSYVCSCYEGYKVDEKAPNTCKLHCGKEECPALCDPNDRFQCFCPDGYVLDERGTSAFCIDIDECHSDSFYCNQQCQNTYGSYACSCYTGFKLVDQFKCVEGDDEVTDSLPMTSTPTNPTSPTAPYPDPTRRPSGVTAGGLVGIIVCTVFLVVLAVFAAHLGLNRRGKKENDAGALKSGEEGTHGLQRLSDSHTDQVA</sequence>
<dbReference type="PROSITE" id="PS00010">
    <property type="entry name" value="ASX_HYDROXYL"/>
    <property type="match status" value="2"/>
</dbReference>
<feature type="compositionally biased region" description="Low complexity" evidence="16">
    <location>
        <begin position="467"/>
        <end position="479"/>
    </location>
</feature>
<comment type="caution">
    <text evidence="15">Lacks conserved residue(s) required for the propagation of feature annotation.</text>
</comment>
<evidence type="ECO:0000256" key="11">
    <source>
        <dbReference type="ARBA" id="ARBA00023136"/>
    </source>
</evidence>
<feature type="domain" description="EGF-like" evidence="19">
    <location>
        <begin position="300"/>
        <end position="338"/>
    </location>
</feature>
<evidence type="ECO:0000256" key="13">
    <source>
        <dbReference type="ARBA" id="ARBA00045242"/>
    </source>
</evidence>
<dbReference type="PROSITE" id="PS01186">
    <property type="entry name" value="EGF_2"/>
    <property type="match status" value="1"/>
</dbReference>
<dbReference type="SUPFAM" id="SSF56436">
    <property type="entry name" value="C-type lectin-like"/>
    <property type="match status" value="1"/>
</dbReference>
<keyword evidence="11 17" id="KW-0472">Membrane</keyword>
<dbReference type="PIRSF" id="PIRSF001775">
    <property type="entry name" value="CD93/CD141"/>
    <property type="match status" value="1"/>
</dbReference>
<dbReference type="InterPro" id="IPR009030">
    <property type="entry name" value="Growth_fac_rcpt_cys_sf"/>
</dbReference>
<evidence type="ECO:0000256" key="8">
    <source>
        <dbReference type="ARBA" id="ARBA00022737"/>
    </source>
</evidence>
<dbReference type="InterPro" id="IPR001881">
    <property type="entry name" value="EGF-like_Ca-bd_dom"/>
</dbReference>
<keyword evidence="4" id="KW-0597">Phosphoprotein</keyword>
<keyword evidence="8" id="KW-0677">Repeat</keyword>
<reference evidence="21 22" key="1">
    <citation type="submission" date="2021-07" db="EMBL/GenBank/DDBJ databases">
        <authorList>
            <person name="Palmer J.M."/>
        </authorList>
    </citation>
    <scope>NUCLEOTIDE SEQUENCE [LARGE SCALE GENOMIC DNA]</scope>
    <source>
        <strain evidence="21 22">AT_MEX2019</strain>
        <tissue evidence="21">Muscle</tissue>
    </source>
</reference>
<evidence type="ECO:0000256" key="3">
    <source>
        <dbReference type="ARBA" id="ARBA00022536"/>
    </source>
</evidence>
<evidence type="ECO:0000259" key="19">
    <source>
        <dbReference type="PROSITE" id="PS50026"/>
    </source>
</evidence>
<dbReference type="Proteomes" id="UP001345963">
    <property type="component" value="Unassembled WGS sequence"/>
</dbReference>
<proteinExistence type="predicted"/>
<dbReference type="SMART" id="SM00181">
    <property type="entry name" value="EGF"/>
    <property type="match status" value="6"/>
</dbReference>
<keyword evidence="12" id="KW-1015">Disulfide bond</keyword>
<evidence type="ECO:0000259" key="20">
    <source>
        <dbReference type="PROSITE" id="PS50041"/>
    </source>
</evidence>
<dbReference type="SUPFAM" id="SSF57184">
    <property type="entry name" value="Growth factor receptor domain"/>
    <property type="match status" value="1"/>
</dbReference>
<name>A0ABU7A4V0_9TELE</name>
<evidence type="ECO:0000256" key="18">
    <source>
        <dbReference type="SAM" id="SignalP"/>
    </source>
</evidence>
<evidence type="ECO:0000256" key="5">
    <source>
        <dbReference type="ARBA" id="ARBA00022692"/>
    </source>
</evidence>
<protein>
    <recommendedName>
        <fullName evidence="2">Thrombomodulin</fullName>
    </recommendedName>
</protein>
<feature type="region of interest" description="Disordered" evidence="16">
    <location>
        <begin position="526"/>
        <end position="556"/>
    </location>
</feature>
<dbReference type="EMBL" id="JAHUTI010001814">
    <property type="protein sequence ID" value="MED6233119.1"/>
    <property type="molecule type" value="Genomic_DNA"/>
</dbReference>
<evidence type="ECO:0000256" key="17">
    <source>
        <dbReference type="SAM" id="Phobius"/>
    </source>
</evidence>
<dbReference type="PROSITE" id="PS50041">
    <property type="entry name" value="C_TYPE_LECTIN_2"/>
    <property type="match status" value="1"/>
</dbReference>
<evidence type="ECO:0000313" key="21">
    <source>
        <dbReference type="EMBL" id="MED6233119.1"/>
    </source>
</evidence>
<dbReference type="SUPFAM" id="SSF57196">
    <property type="entry name" value="EGF/Laminin"/>
    <property type="match status" value="1"/>
</dbReference>
<dbReference type="InterPro" id="IPR000742">
    <property type="entry name" value="EGF"/>
</dbReference>
<keyword evidence="6 18" id="KW-0732">Signal</keyword>
<keyword evidence="10 17" id="KW-1133">Transmembrane helix</keyword>
<evidence type="ECO:0000256" key="6">
    <source>
        <dbReference type="ARBA" id="ARBA00022729"/>
    </source>
</evidence>
<dbReference type="Pfam" id="PF09064">
    <property type="entry name" value="EGF_Tme5"/>
    <property type="match status" value="1"/>
</dbReference>
<dbReference type="InterPro" id="IPR000152">
    <property type="entry name" value="EGF-type_Asp/Asn_hydroxyl_site"/>
</dbReference>
<keyword evidence="3 15" id="KW-0245">EGF-like domain</keyword>
<dbReference type="PANTHER" id="PTHR14789:SF9">
    <property type="entry name" value="THROMBOMODULIN"/>
    <property type="match status" value="1"/>
</dbReference>
<evidence type="ECO:0000256" key="7">
    <source>
        <dbReference type="ARBA" id="ARBA00022734"/>
    </source>
</evidence>
<feature type="domain" description="C-type lectin" evidence="20">
    <location>
        <begin position="30"/>
        <end position="146"/>
    </location>
</feature>
<evidence type="ECO:0000256" key="2">
    <source>
        <dbReference type="ARBA" id="ARBA00019822"/>
    </source>
</evidence>
<evidence type="ECO:0000256" key="10">
    <source>
        <dbReference type="ARBA" id="ARBA00022989"/>
    </source>
</evidence>
<keyword evidence="22" id="KW-1185">Reference proteome</keyword>
<dbReference type="PRINTS" id="PR00907">
    <property type="entry name" value="THRMBOMODULN"/>
</dbReference>
<dbReference type="InterPro" id="IPR016187">
    <property type="entry name" value="CTDL_fold"/>
</dbReference>
<comment type="subcellular location">
    <subcellularLocation>
        <location evidence="1">Membrane</location>
        <topology evidence="1">Single-pass type I membrane protein</topology>
    </subcellularLocation>
</comment>
<keyword evidence="5 17" id="KW-0812">Transmembrane</keyword>
<dbReference type="InterPro" id="IPR016186">
    <property type="entry name" value="C-type_lectin-like/link_sf"/>
</dbReference>
<feature type="signal peptide" evidence="18">
    <location>
        <begin position="1"/>
        <end position="21"/>
    </location>
</feature>
<evidence type="ECO:0000256" key="12">
    <source>
        <dbReference type="ARBA" id="ARBA00023157"/>
    </source>
</evidence>
<dbReference type="Gene3D" id="3.10.100.10">
    <property type="entry name" value="Mannose-Binding Protein A, subunit A"/>
    <property type="match status" value="1"/>
</dbReference>
<dbReference type="InterPro" id="IPR015149">
    <property type="entry name" value="Tme5_EGF-like"/>
</dbReference>
<dbReference type="SMART" id="SM00179">
    <property type="entry name" value="EGF_CA"/>
    <property type="match status" value="3"/>
</dbReference>
<dbReference type="PROSITE" id="PS50026">
    <property type="entry name" value="EGF_3"/>
    <property type="match status" value="2"/>
</dbReference>
<dbReference type="InterPro" id="IPR049883">
    <property type="entry name" value="NOTCH1_EGF-like"/>
</dbReference>
<comment type="subunit">
    <text evidence="14">Interacts with ITGAL, ITGAM and ITGB2. Interacts with thrombin/F2; this interaction switches the specificity of thrombin from a procoagulant to an anticoagulant and antifibrinolytic protease. Interacts with ANGP1 and ANGP2; these interactions significantly inhibit the generation of activated PC and TAFIa/CPB2 by the thrombin/thrombomodulin complex. Interacts with PF4; this interaction enhances generation of activated protein C. Interacts with HMGB1; this interaction inhibits HMGB1 inflammatory activity.</text>
</comment>
<dbReference type="PROSITE" id="PS01187">
    <property type="entry name" value="EGF_CA"/>
    <property type="match status" value="2"/>
</dbReference>
<dbReference type="Pfam" id="PF07645">
    <property type="entry name" value="EGF_CA"/>
    <property type="match status" value="3"/>
</dbReference>